<dbReference type="InterPro" id="IPR012337">
    <property type="entry name" value="RNaseH-like_sf"/>
</dbReference>
<dbReference type="InterPro" id="IPR001584">
    <property type="entry name" value="Integrase_cat-core"/>
</dbReference>
<evidence type="ECO:0000259" key="3">
    <source>
        <dbReference type="PROSITE" id="PS50994"/>
    </source>
</evidence>
<proteinExistence type="inferred from homology"/>
<evidence type="ECO:0000313" key="4">
    <source>
        <dbReference type="EMBL" id="TWO64408.1"/>
    </source>
</evidence>
<organism evidence="4 5">
    <name type="scientific">Caenimonas sedimenti</name>
    <dbReference type="NCBI Taxonomy" id="2596921"/>
    <lineage>
        <taxon>Bacteria</taxon>
        <taxon>Pseudomonadati</taxon>
        <taxon>Pseudomonadota</taxon>
        <taxon>Betaproteobacteria</taxon>
        <taxon>Burkholderiales</taxon>
        <taxon>Comamonadaceae</taxon>
        <taxon>Caenimonas</taxon>
    </lineage>
</organism>
<keyword evidence="5" id="KW-1185">Reference proteome</keyword>
<dbReference type="GO" id="GO:0003676">
    <property type="term" value="F:nucleic acid binding"/>
    <property type="evidence" value="ECO:0007669"/>
    <property type="project" value="InterPro"/>
</dbReference>
<dbReference type="AlphaFoldDB" id="A0A562ZEG4"/>
<dbReference type="PROSITE" id="PS50994">
    <property type="entry name" value="INTEGRASE"/>
    <property type="match status" value="1"/>
</dbReference>
<dbReference type="EMBL" id="VOBQ01000032">
    <property type="protein sequence ID" value="TWO64408.1"/>
    <property type="molecule type" value="Genomic_DNA"/>
</dbReference>
<feature type="domain" description="Integrase catalytic" evidence="3">
    <location>
        <begin position="133"/>
        <end position="313"/>
    </location>
</feature>
<dbReference type="NCBIfam" id="NF033546">
    <property type="entry name" value="transpos_IS21"/>
    <property type="match status" value="1"/>
</dbReference>
<comment type="similarity">
    <text evidence="1">Belongs to the transposase IS21/IS408/IS1162 family.</text>
</comment>
<dbReference type="InterPro" id="IPR036397">
    <property type="entry name" value="RNaseH_sf"/>
</dbReference>
<reference evidence="4 5" key="1">
    <citation type="submission" date="2019-07" db="EMBL/GenBank/DDBJ databases">
        <title>Caenimonas sedimenti sp. nov., isolated from activated sludge.</title>
        <authorList>
            <person name="Xu J."/>
        </authorList>
    </citation>
    <scope>NUCLEOTIDE SEQUENCE [LARGE SCALE GENOMIC DNA]</scope>
    <source>
        <strain evidence="4 5">HX-9-20</strain>
    </source>
</reference>
<name>A0A562ZEG4_9BURK</name>
<evidence type="ECO:0000256" key="1">
    <source>
        <dbReference type="ARBA" id="ARBA00009277"/>
    </source>
</evidence>
<comment type="caution">
    <text evidence="4">The sequence shown here is derived from an EMBL/GenBank/DDBJ whole genome shotgun (WGS) entry which is preliminary data.</text>
</comment>
<dbReference type="GO" id="GO:0015074">
    <property type="term" value="P:DNA integration"/>
    <property type="evidence" value="ECO:0007669"/>
    <property type="project" value="InterPro"/>
</dbReference>
<gene>
    <name evidence="4" type="ORF">FN976_28130</name>
</gene>
<dbReference type="OrthoDB" id="2065409at2"/>
<accession>A0A562ZEG4</accession>
<feature type="region of interest" description="Disordered" evidence="2">
    <location>
        <begin position="484"/>
        <end position="511"/>
    </location>
</feature>
<dbReference type="Proteomes" id="UP000318199">
    <property type="component" value="Unassembled WGS sequence"/>
</dbReference>
<dbReference type="InterPro" id="IPR054353">
    <property type="entry name" value="IstA-like_C"/>
</dbReference>
<dbReference type="PANTHER" id="PTHR35004:SF8">
    <property type="entry name" value="TRANSPOSASE RV3428C-RELATED"/>
    <property type="match status" value="1"/>
</dbReference>
<dbReference type="Pfam" id="PF22483">
    <property type="entry name" value="Mu-transpos_C_2"/>
    <property type="match status" value="1"/>
</dbReference>
<dbReference type="RefSeq" id="WP_145897312.1">
    <property type="nucleotide sequence ID" value="NZ_VOBQ01000032.1"/>
</dbReference>
<evidence type="ECO:0000256" key="2">
    <source>
        <dbReference type="SAM" id="MobiDB-lite"/>
    </source>
</evidence>
<protein>
    <submittedName>
        <fullName evidence="4">IS21 family transposase</fullName>
    </submittedName>
</protein>
<dbReference type="SUPFAM" id="SSF53098">
    <property type="entry name" value="Ribonuclease H-like"/>
    <property type="match status" value="1"/>
</dbReference>
<sequence length="511" mass="58849">MRLPIQQQREIARLHFYDLRTSNRAIGASMQISPTTVGDLRNLLRAQQLTWTDLQALDDEGWRRALKTHDRSIAQRKPIPDWGHVHAEMQRPDATLEQLWQEWRETCPEGVGYTQFSVGYREWRKRQHVVMRQVHRPGEKLFTDFAGRTVEVRDANGGESIYAQVFVAVLGYSNYTYVEAVATQTTPDWVQCNVNCFHALGGAPNWVVSDNLKAAVLRRERDIIVLNPTYREALAHYSTAAAPARARKPRDKGKVEVGVQIAQRWILFRLRDRVFFSLTELNAEIQRLTVALNDHPFKKLDGTRRLRFEQTERGQLKPLPAVAFELCEWRYQVRVGDDYHVEHHRSHYSVPCYLAGERVDLRSTKQVLEIFRGGRRVALHALKDRPGEASTLTEHRPLSHQRVLEGEPASLQAWSNGVGPNSAKMIRYHLEDRSDPVNGLRAARKMRELARTYGEERFEAVCSYALPLNMTSLRNITSILSTQADLRPRPNPQPQPMHQNLRGPDYFGESQ</sequence>
<evidence type="ECO:0000313" key="5">
    <source>
        <dbReference type="Proteomes" id="UP000318199"/>
    </source>
</evidence>
<dbReference type="Pfam" id="PF00665">
    <property type="entry name" value="rve"/>
    <property type="match status" value="1"/>
</dbReference>
<dbReference type="PANTHER" id="PTHR35004">
    <property type="entry name" value="TRANSPOSASE RV3428C-RELATED"/>
    <property type="match status" value="1"/>
</dbReference>
<dbReference type="Gene3D" id="3.30.420.10">
    <property type="entry name" value="Ribonuclease H-like superfamily/Ribonuclease H"/>
    <property type="match status" value="1"/>
</dbReference>